<dbReference type="PANTHER" id="PTHR45903">
    <property type="entry name" value="GLUTAMATE-RICH WD REPEAT-CONTAINING PROTEIN 1"/>
    <property type="match status" value="1"/>
</dbReference>
<dbReference type="SMART" id="SM00320">
    <property type="entry name" value="WD40"/>
    <property type="match status" value="6"/>
</dbReference>
<feature type="compositionally biased region" description="Basic and acidic residues" evidence="7">
    <location>
        <begin position="16"/>
        <end position="27"/>
    </location>
</feature>
<evidence type="ECO:0000256" key="6">
    <source>
        <dbReference type="PROSITE-ProRule" id="PRU00221"/>
    </source>
</evidence>
<dbReference type="InterPro" id="IPR022052">
    <property type="entry name" value="Histone-bd_RBBP4-like_N"/>
</dbReference>
<feature type="region of interest" description="Disordered" evidence="7">
    <location>
        <begin position="156"/>
        <end position="179"/>
    </location>
</feature>
<feature type="repeat" description="WD" evidence="6">
    <location>
        <begin position="308"/>
        <end position="350"/>
    </location>
</feature>
<keyword evidence="2 6" id="KW-0853">WD repeat</keyword>
<evidence type="ECO:0000313" key="10">
    <source>
        <dbReference type="EMBL" id="KIP11798.1"/>
    </source>
</evidence>
<feature type="compositionally biased region" description="Acidic residues" evidence="7">
    <location>
        <begin position="34"/>
        <end position="59"/>
    </location>
</feature>
<evidence type="ECO:0000259" key="8">
    <source>
        <dbReference type="Pfam" id="PF12265"/>
    </source>
</evidence>
<dbReference type="Proteomes" id="UP000053257">
    <property type="component" value="Unassembled WGS sequence"/>
</dbReference>
<dbReference type="PRINTS" id="PR00320">
    <property type="entry name" value="GPROTEINBRPT"/>
</dbReference>
<feature type="repeat" description="WD" evidence="6">
    <location>
        <begin position="354"/>
        <end position="396"/>
    </location>
</feature>
<dbReference type="PROSITE" id="PS00678">
    <property type="entry name" value="WD_REPEATS_1"/>
    <property type="match status" value="1"/>
</dbReference>
<dbReference type="InterPro" id="IPR020472">
    <property type="entry name" value="WD40_PAC1"/>
</dbReference>
<dbReference type="SUPFAM" id="SSF50978">
    <property type="entry name" value="WD40 repeat-like"/>
    <property type="match status" value="1"/>
</dbReference>
<name>A0A0C3PVE3_PHLG1</name>
<dbReference type="HOGENOM" id="CLU_025272_1_1_1"/>
<accession>A0A0C3PVE3</accession>
<gene>
    <name evidence="10" type="ORF">PHLGIDRAFT_27791</name>
</gene>
<dbReference type="InterPro" id="IPR019775">
    <property type="entry name" value="WD40_repeat_CS"/>
</dbReference>
<keyword evidence="11" id="KW-1185">Reference proteome</keyword>
<dbReference type="STRING" id="745531.A0A0C3PVE3"/>
<evidence type="ECO:0000256" key="4">
    <source>
        <dbReference type="ARBA" id="ARBA00023242"/>
    </source>
</evidence>
<protein>
    <recommendedName>
        <fullName evidence="5">Glutamate-rich WD repeat-containing protein 1</fullName>
    </recommendedName>
</protein>
<proteinExistence type="predicted"/>
<dbReference type="AlphaFoldDB" id="A0A0C3PVE3"/>
<dbReference type="Gene3D" id="2.130.10.10">
    <property type="entry name" value="YVTN repeat-like/Quinoprotein amine dehydrogenase"/>
    <property type="match status" value="1"/>
</dbReference>
<dbReference type="EMBL" id="KN840444">
    <property type="protein sequence ID" value="KIP11798.1"/>
    <property type="molecule type" value="Genomic_DNA"/>
</dbReference>
<feature type="compositionally biased region" description="Acidic residues" evidence="7">
    <location>
        <begin position="164"/>
        <end position="179"/>
    </location>
</feature>
<evidence type="ECO:0000256" key="2">
    <source>
        <dbReference type="ARBA" id="ARBA00022574"/>
    </source>
</evidence>
<feature type="repeat" description="WD" evidence="6">
    <location>
        <begin position="407"/>
        <end position="441"/>
    </location>
</feature>
<dbReference type="OrthoDB" id="2161379at2759"/>
<dbReference type="InterPro" id="IPR036322">
    <property type="entry name" value="WD40_repeat_dom_sf"/>
</dbReference>
<keyword evidence="4" id="KW-0539">Nucleus</keyword>
<feature type="domain" description="EIPR1-like beta-propeller" evidence="9">
    <location>
        <begin position="305"/>
        <end position="439"/>
    </location>
</feature>
<evidence type="ECO:0000313" key="11">
    <source>
        <dbReference type="Proteomes" id="UP000053257"/>
    </source>
</evidence>
<evidence type="ECO:0000256" key="5">
    <source>
        <dbReference type="ARBA" id="ARBA00040876"/>
    </source>
</evidence>
<dbReference type="InterPro" id="IPR015943">
    <property type="entry name" value="WD40/YVTN_repeat-like_dom_sf"/>
</dbReference>
<evidence type="ECO:0000256" key="3">
    <source>
        <dbReference type="ARBA" id="ARBA00022737"/>
    </source>
</evidence>
<evidence type="ECO:0000256" key="1">
    <source>
        <dbReference type="ARBA" id="ARBA00004123"/>
    </source>
</evidence>
<dbReference type="Pfam" id="PF12265">
    <property type="entry name" value="CAF1C_H4-bd"/>
    <property type="match status" value="1"/>
</dbReference>
<dbReference type="GO" id="GO:0042254">
    <property type="term" value="P:ribosome biogenesis"/>
    <property type="evidence" value="ECO:0007669"/>
    <property type="project" value="TreeGrafter"/>
</dbReference>
<sequence length="506" mass="55860">MSKRTATELQTASSSENKKPFRQEKTVQDGGMGEFEDGWEDEFESDEEVVQGNDDDMEVDEDVLPPIEESEEKPQAPDVFIPGVHQLGKDEILEADDSVYIMRHPLNVDWPCLSFDILRDSLGDERQRYPATAYVVTGTQADVAKNNSLRVYKMSSLHKTQTNEDSDSEDEDDETLDEDPVLEYRSVPHLGGVNRVRAQPLPTSSPLPPVSQPYYVASWAETGKVHIWDVRPLIEALDVPGYTIPQQRTNQPAFTINSHGRAEGFAMDWASSGNSNPSALRLLTGDCDSKIYLTTTTPSGFNALSSPFTSHTGSVEDLQWSPSEATVFASSSVDQSVQIWDVRSKGRKSVAGIEKAHESDVNVISWNRATSYLLLSGGDDGGIRVWDLRNVKKKGTTAPDPTPVAAFNWHRGPITAIEWHPTEDSIFAASGSDDQVTLWDLAVEQDDEESGAMNDTPEGGNDVPPQLLFVHQGQKDIKEVHWHPQIPGAVISTAYDGFNVFKTISV</sequence>
<dbReference type="InterPro" id="IPR051972">
    <property type="entry name" value="Glutamate-rich_WD_repeat"/>
</dbReference>
<evidence type="ECO:0000256" key="7">
    <source>
        <dbReference type="SAM" id="MobiDB-lite"/>
    </source>
</evidence>
<dbReference type="PROSITE" id="PS50294">
    <property type="entry name" value="WD_REPEATS_REGION"/>
    <property type="match status" value="3"/>
</dbReference>
<dbReference type="GO" id="GO:0005730">
    <property type="term" value="C:nucleolus"/>
    <property type="evidence" value="ECO:0007669"/>
    <property type="project" value="TreeGrafter"/>
</dbReference>
<keyword evidence="3" id="KW-0677">Repeat</keyword>
<dbReference type="PROSITE" id="PS50082">
    <property type="entry name" value="WD_REPEATS_2"/>
    <property type="match status" value="3"/>
</dbReference>
<dbReference type="PANTHER" id="PTHR45903:SF1">
    <property type="entry name" value="GLUTAMATE-RICH WD REPEAT-CONTAINING PROTEIN 1"/>
    <property type="match status" value="1"/>
</dbReference>
<dbReference type="InterPro" id="IPR059104">
    <property type="entry name" value="Beta-prop_EIPR1-like"/>
</dbReference>
<organism evidence="10 11">
    <name type="scientific">Phlebiopsis gigantea (strain 11061_1 CR5-6)</name>
    <name type="common">White-rot fungus</name>
    <name type="synonym">Peniophora gigantea</name>
    <dbReference type="NCBI Taxonomy" id="745531"/>
    <lineage>
        <taxon>Eukaryota</taxon>
        <taxon>Fungi</taxon>
        <taxon>Dikarya</taxon>
        <taxon>Basidiomycota</taxon>
        <taxon>Agaricomycotina</taxon>
        <taxon>Agaricomycetes</taxon>
        <taxon>Polyporales</taxon>
        <taxon>Phanerochaetaceae</taxon>
        <taxon>Phlebiopsis</taxon>
    </lineage>
</organism>
<comment type="subcellular location">
    <subcellularLocation>
        <location evidence="1">Nucleus</location>
    </subcellularLocation>
</comment>
<dbReference type="Pfam" id="PF23609">
    <property type="entry name" value="Beta-prop_EIPR1"/>
    <property type="match status" value="1"/>
</dbReference>
<feature type="domain" description="Histone-binding protein RBBP4-like N-terminal" evidence="8">
    <location>
        <begin position="90"/>
        <end position="158"/>
    </location>
</feature>
<dbReference type="InterPro" id="IPR001680">
    <property type="entry name" value="WD40_rpt"/>
</dbReference>
<feature type="region of interest" description="Disordered" evidence="7">
    <location>
        <begin position="1"/>
        <end position="59"/>
    </location>
</feature>
<reference evidence="10 11" key="1">
    <citation type="journal article" date="2014" name="PLoS Genet.">
        <title>Analysis of the Phlebiopsis gigantea genome, transcriptome and secretome provides insight into its pioneer colonization strategies of wood.</title>
        <authorList>
            <person name="Hori C."/>
            <person name="Ishida T."/>
            <person name="Igarashi K."/>
            <person name="Samejima M."/>
            <person name="Suzuki H."/>
            <person name="Master E."/>
            <person name="Ferreira P."/>
            <person name="Ruiz-Duenas F.J."/>
            <person name="Held B."/>
            <person name="Canessa P."/>
            <person name="Larrondo L.F."/>
            <person name="Schmoll M."/>
            <person name="Druzhinina I.S."/>
            <person name="Kubicek C.P."/>
            <person name="Gaskell J.A."/>
            <person name="Kersten P."/>
            <person name="St John F."/>
            <person name="Glasner J."/>
            <person name="Sabat G."/>
            <person name="Splinter BonDurant S."/>
            <person name="Syed K."/>
            <person name="Yadav J."/>
            <person name="Mgbeahuruike A.C."/>
            <person name="Kovalchuk A."/>
            <person name="Asiegbu F.O."/>
            <person name="Lackner G."/>
            <person name="Hoffmeister D."/>
            <person name="Rencoret J."/>
            <person name="Gutierrez A."/>
            <person name="Sun H."/>
            <person name="Lindquist E."/>
            <person name="Barry K."/>
            <person name="Riley R."/>
            <person name="Grigoriev I.V."/>
            <person name="Henrissat B."/>
            <person name="Kues U."/>
            <person name="Berka R.M."/>
            <person name="Martinez A.T."/>
            <person name="Covert S.F."/>
            <person name="Blanchette R.A."/>
            <person name="Cullen D."/>
        </authorList>
    </citation>
    <scope>NUCLEOTIDE SEQUENCE [LARGE SCALE GENOMIC DNA]</scope>
    <source>
        <strain evidence="10 11">11061_1 CR5-6</strain>
    </source>
</reference>
<evidence type="ECO:0000259" key="9">
    <source>
        <dbReference type="Pfam" id="PF23609"/>
    </source>
</evidence>